<evidence type="ECO:0000256" key="15">
    <source>
        <dbReference type="ARBA" id="ARBA00031780"/>
    </source>
</evidence>
<dbReference type="PANTHER" id="PTHR24232">
    <property type="entry name" value="G-PROTEIN COUPLED RECEPTOR"/>
    <property type="match status" value="1"/>
</dbReference>
<comment type="subcellular location">
    <subcellularLocation>
        <location evidence="1">Cell membrane</location>
        <topology evidence="1">Multi-pass membrane protein</topology>
    </subcellularLocation>
</comment>
<feature type="transmembrane region" description="Helical" evidence="18">
    <location>
        <begin position="165"/>
        <end position="186"/>
    </location>
</feature>
<evidence type="ECO:0000256" key="17">
    <source>
        <dbReference type="RuleBase" id="RU000688"/>
    </source>
</evidence>
<feature type="transmembrane region" description="Helical" evidence="18">
    <location>
        <begin position="91"/>
        <end position="113"/>
    </location>
</feature>
<accession>A0A8T3E079</accession>
<dbReference type="SUPFAM" id="SSF81321">
    <property type="entry name" value="Family A G protein-coupled receptor-like"/>
    <property type="match status" value="1"/>
</dbReference>
<evidence type="ECO:0000313" key="21">
    <source>
        <dbReference type="EMBL" id="KAI1900298.1"/>
    </source>
</evidence>
<dbReference type="PRINTS" id="PR00908">
    <property type="entry name" value="THROMBINR"/>
</dbReference>
<evidence type="ECO:0000256" key="4">
    <source>
        <dbReference type="ARBA" id="ARBA00022692"/>
    </source>
</evidence>
<feature type="transmembrane region" description="Helical" evidence="18">
    <location>
        <begin position="337"/>
        <end position="360"/>
    </location>
</feature>
<proteinExistence type="inferred from homology"/>
<evidence type="ECO:0000256" key="16">
    <source>
        <dbReference type="PIRSR" id="PIRSR603912-52"/>
    </source>
</evidence>
<feature type="disulfide bond" evidence="16">
    <location>
        <begin position="163"/>
        <end position="242"/>
    </location>
</feature>
<dbReference type="InterPro" id="IPR000276">
    <property type="entry name" value="GPCR_Rhodpsn"/>
</dbReference>
<dbReference type="PROSITE" id="PS00237">
    <property type="entry name" value="G_PROTEIN_RECEP_F1_1"/>
    <property type="match status" value="1"/>
</dbReference>
<feature type="signal peptide" evidence="19">
    <location>
        <begin position="1"/>
        <end position="19"/>
    </location>
</feature>
<dbReference type="GO" id="GO:0005886">
    <property type="term" value="C:plasma membrane"/>
    <property type="evidence" value="ECO:0007669"/>
    <property type="project" value="UniProtKB-SubCell"/>
</dbReference>
<comment type="caution">
    <text evidence="21">The sequence shown here is derived from an EMBL/GenBank/DDBJ whole genome shotgun (WGS) entry which is preliminary data.</text>
</comment>
<reference evidence="21" key="1">
    <citation type="submission" date="2021-01" db="EMBL/GenBank/DDBJ databases">
        <authorList>
            <person name="Zahm M."/>
            <person name="Roques C."/>
            <person name="Cabau C."/>
            <person name="Klopp C."/>
            <person name="Donnadieu C."/>
            <person name="Jouanno E."/>
            <person name="Lampietro C."/>
            <person name="Louis A."/>
            <person name="Herpin A."/>
            <person name="Echchiki A."/>
            <person name="Berthelot C."/>
            <person name="Parey E."/>
            <person name="Roest-Crollius H."/>
            <person name="Braasch I."/>
            <person name="Postlethwait J."/>
            <person name="Bobe J."/>
            <person name="Montfort J."/>
            <person name="Bouchez O."/>
            <person name="Begum T."/>
            <person name="Mejri S."/>
            <person name="Adams A."/>
            <person name="Chen W.-J."/>
            <person name="Guiguen Y."/>
        </authorList>
    </citation>
    <scope>NUCLEOTIDE SEQUENCE</scope>
    <source>
        <tissue evidence="21">Blood</tissue>
    </source>
</reference>
<dbReference type="Gene3D" id="1.20.1070.10">
    <property type="entry name" value="Rhodopsin 7-helix transmembrane proteins"/>
    <property type="match status" value="1"/>
</dbReference>
<dbReference type="Pfam" id="PF00001">
    <property type="entry name" value="7tm_1"/>
    <property type="match status" value="1"/>
</dbReference>
<comment type="similarity">
    <text evidence="17">Belongs to the G-protein coupled receptor 1 family.</text>
</comment>
<keyword evidence="4 17" id="KW-0812">Transmembrane</keyword>
<dbReference type="CDD" id="cd15369">
    <property type="entry name" value="7tmA_PAR1"/>
    <property type="match status" value="1"/>
</dbReference>
<evidence type="ECO:0000256" key="3">
    <source>
        <dbReference type="ARBA" id="ARBA00022475"/>
    </source>
</evidence>
<evidence type="ECO:0000256" key="8">
    <source>
        <dbReference type="ARBA" id="ARBA00023040"/>
    </source>
</evidence>
<evidence type="ECO:0000256" key="2">
    <source>
        <dbReference type="ARBA" id="ARBA00019705"/>
    </source>
</evidence>
<keyword evidence="14 17" id="KW-0807">Transducer</keyword>
<protein>
    <recommendedName>
        <fullName evidence="2">Proteinase-activated receptor 1</fullName>
    </recommendedName>
    <alternativeName>
        <fullName evidence="15">Thrombin receptor</fullName>
    </alternativeName>
</protein>
<evidence type="ECO:0000256" key="1">
    <source>
        <dbReference type="ARBA" id="ARBA00004651"/>
    </source>
</evidence>
<evidence type="ECO:0000256" key="14">
    <source>
        <dbReference type="ARBA" id="ARBA00023224"/>
    </source>
</evidence>
<organism evidence="21 22">
    <name type="scientific">Albula goreensis</name>
    <dbReference type="NCBI Taxonomy" id="1534307"/>
    <lineage>
        <taxon>Eukaryota</taxon>
        <taxon>Metazoa</taxon>
        <taxon>Chordata</taxon>
        <taxon>Craniata</taxon>
        <taxon>Vertebrata</taxon>
        <taxon>Euteleostomi</taxon>
        <taxon>Actinopterygii</taxon>
        <taxon>Neopterygii</taxon>
        <taxon>Teleostei</taxon>
        <taxon>Albuliformes</taxon>
        <taxon>Albulidae</taxon>
        <taxon>Albula</taxon>
    </lineage>
</organism>
<dbReference type="PANTHER" id="PTHR24232:SF20">
    <property type="entry name" value="PROTEINASE-ACTIVATED RECEPTOR 1"/>
    <property type="match status" value="1"/>
</dbReference>
<dbReference type="FunFam" id="1.20.1070.10:FF:000040">
    <property type="entry name" value="Coagulation factor 2 (thrombin) receptor"/>
    <property type="match status" value="1"/>
</dbReference>
<evidence type="ECO:0000256" key="11">
    <source>
        <dbReference type="ARBA" id="ARBA00023157"/>
    </source>
</evidence>
<feature type="transmembrane region" description="Helical" evidence="18">
    <location>
        <begin position="254"/>
        <end position="278"/>
    </location>
</feature>
<keyword evidence="6 19" id="KW-0732">Signal</keyword>
<dbReference type="InterPro" id="IPR000935">
    <property type="entry name" value="Thrmbn_rcpt"/>
</dbReference>
<name>A0A8T3E079_9TELE</name>
<evidence type="ECO:0000256" key="19">
    <source>
        <dbReference type="SAM" id="SignalP"/>
    </source>
</evidence>
<dbReference type="GO" id="GO:0015057">
    <property type="term" value="F:thrombin-activated receptor activity"/>
    <property type="evidence" value="ECO:0007669"/>
    <property type="project" value="InterPro"/>
</dbReference>
<keyword evidence="9" id="KW-0094">Blood coagulation</keyword>
<keyword evidence="8 17" id="KW-0297">G-protein coupled receptor</keyword>
<evidence type="ECO:0000259" key="20">
    <source>
        <dbReference type="PROSITE" id="PS50262"/>
    </source>
</evidence>
<dbReference type="GO" id="GO:0007596">
    <property type="term" value="P:blood coagulation"/>
    <property type="evidence" value="ECO:0007669"/>
    <property type="project" value="UniProtKB-KW"/>
</dbReference>
<dbReference type="GO" id="GO:0007200">
    <property type="term" value="P:phospholipase C-activating G protein-coupled receptor signaling pathway"/>
    <property type="evidence" value="ECO:0007669"/>
    <property type="project" value="TreeGrafter"/>
</dbReference>
<dbReference type="GO" id="GO:0035025">
    <property type="term" value="P:positive regulation of Rho protein signal transduction"/>
    <property type="evidence" value="ECO:0007669"/>
    <property type="project" value="TreeGrafter"/>
</dbReference>
<keyword evidence="5" id="KW-0356">Hemostasis</keyword>
<dbReference type="InterPro" id="IPR003912">
    <property type="entry name" value="Protea_act_rcpt"/>
</dbReference>
<evidence type="ECO:0000256" key="9">
    <source>
        <dbReference type="ARBA" id="ARBA00023084"/>
    </source>
</evidence>
<dbReference type="EMBL" id="JAERUA010000004">
    <property type="protein sequence ID" value="KAI1900298.1"/>
    <property type="molecule type" value="Genomic_DNA"/>
</dbReference>
<keyword evidence="12 17" id="KW-0675">Receptor</keyword>
<evidence type="ECO:0000256" key="5">
    <source>
        <dbReference type="ARBA" id="ARBA00022696"/>
    </source>
</evidence>
<keyword evidence="11 16" id="KW-1015">Disulfide bond</keyword>
<dbReference type="PRINTS" id="PR01428">
    <property type="entry name" value="PROTEASEAR"/>
</dbReference>
<dbReference type="OrthoDB" id="8881832at2759"/>
<feature type="transmembrane region" description="Helical" evidence="18">
    <location>
        <begin position="207"/>
        <end position="227"/>
    </location>
</feature>
<sequence>MILKTFIVLTFLGLYTAAATPFNVSGGSVRTFSGFFRLVTDEPIDYLDVLEGSGSGFGSDTKKDHKSQGGKKHYYISKEASLYLTGSLVTAFIPTVYILIFIISVPLNSVAIYMFVRKIRPKKPAVIYMLNLAIADLLFVLLLPFKISYHLNGSNWVFGSGMCRLVTSAFYCNMYCSILLMMCISVDRFLAVVYPIESLSWRSPQNAMAACAAMWMLSIAGVTPILLSEQVLKLPDLGISTCHDVLDVEKLRGYYLYFFPIFSSIFFFVPLIFTTVCYMRIIQALSAVSTANPAKKTRAVAMAAIVLAVFIVCFTPTNIILLAHYVQFAHKHSDGSYAAYLLSMCIGAISCCLDPLLYYFGSSQAQKQLIGILRCRAAPEMERDTQSGSTRTSKMETFQSNLGSQYKKLMA</sequence>
<gene>
    <name evidence="21" type="ORF">AGOR_G00048540</name>
</gene>
<evidence type="ECO:0000313" key="22">
    <source>
        <dbReference type="Proteomes" id="UP000829720"/>
    </source>
</evidence>
<dbReference type="InterPro" id="IPR017452">
    <property type="entry name" value="GPCR_Rhodpsn_7TM"/>
</dbReference>
<keyword evidence="10 18" id="KW-0472">Membrane</keyword>
<keyword evidence="13" id="KW-0325">Glycoprotein</keyword>
<evidence type="ECO:0000256" key="18">
    <source>
        <dbReference type="SAM" id="Phobius"/>
    </source>
</evidence>
<dbReference type="PROSITE" id="PS50262">
    <property type="entry name" value="G_PROTEIN_RECEP_F1_2"/>
    <property type="match status" value="1"/>
</dbReference>
<keyword evidence="7 18" id="KW-1133">Transmembrane helix</keyword>
<evidence type="ECO:0000256" key="10">
    <source>
        <dbReference type="ARBA" id="ARBA00023136"/>
    </source>
</evidence>
<feature type="transmembrane region" description="Helical" evidence="18">
    <location>
        <begin position="125"/>
        <end position="145"/>
    </location>
</feature>
<dbReference type="GO" id="GO:0030194">
    <property type="term" value="P:positive regulation of blood coagulation"/>
    <property type="evidence" value="ECO:0007669"/>
    <property type="project" value="TreeGrafter"/>
</dbReference>
<evidence type="ECO:0000256" key="7">
    <source>
        <dbReference type="ARBA" id="ARBA00022989"/>
    </source>
</evidence>
<evidence type="ECO:0000256" key="6">
    <source>
        <dbReference type="ARBA" id="ARBA00022729"/>
    </source>
</evidence>
<keyword evidence="22" id="KW-1185">Reference proteome</keyword>
<dbReference type="Proteomes" id="UP000829720">
    <property type="component" value="Unassembled WGS sequence"/>
</dbReference>
<evidence type="ECO:0000256" key="12">
    <source>
        <dbReference type="ARBA" id="ARBA00023170"/>
    </source>
</evidence>
<feature type="domain" description="G-protein coupled receptors family 1 profile" evidence="20">
    <location>
        <begin position="107"/>
        <end position="358"/>
    </location>
</feature>
<evidence type="ECO:0000256" key="13">
    <source>
        <dbReference type="ARBA" id="ARBA00023180"/>
    </source>
</evidence>
<feature type="chain" id="PRO_5035831994" description="Proteinase-activated receptor 1" evidence="19">
    <location>
        <begin position="20"/>
        <end position="411"/>
    </location>
</feature>
<dbReference type="AlphaFoldDB" id="A0A8T3E079"/>
<dbReference type="PRINTS" id="PR00237">
    <property type="entry name" value="GPCRRHODOPSN"/>
</dbReference>
<keyword evidence="3" id="KW-1003">Cell membrane</keyword>
<feature type="transmembrane region" description="Helical" evidence="18">
    <location>
        <begin position="299"/>
        <end position="325"/>
    </location>
</feature>